<evidence type="ECO:0000313" key="3">
    <source>
        <dbReference type="Proteomes" id="UP001454036"/>
    </source>
</evidence>
<dbReference type="Proteomes" id="UP001454036">
    <property type="component" value="Unassembled WGS sequence"/>
</dbReference>
<feature type="compositionally biased region" description="Basic residues" evidence="1">
    <location>
        <begin position="125"/>
        <end position="135"/>
    </location>
</feature>
<dbReference type="EMBL" id="BAABME010006177">
    <property type="protein sequence ID" value="GAA0167670.1"/>
    <property type="molecule type" value="Genomic_DNA"/>
</dbReference>
<gene>
    <name evidence="2" type="ORF">LIER_22550</name>
</gene>
<feature type="region of interest" description="Disordered" evidence="1">
    <location>
        <begin position="217"/>
        <end position="243"/>
    </location>
</feature>
<feature type="compositionally biased region" description="Polar residues" evidence="1">
    <location>
        <begin position="145"/>
        <end position="158"/>
    </location>
</feature>
<evidence type="ECO:0000256" key="1">
    <source>
        <dbReference type="SAM" id="MobiDB-lite"/>
    </source>
</evidence>
<keyword evidence="3" id="KW-1185">Reference proteome</keyword>
<sequence length="358" mass="38899">MQTEAGGGATSVDAPLDQSPDSISIVGSPIDEVRDILQLQRTSGGYGSMLTVLERSGDIVDAEHNSMRPTILLLSGTVDREYTPLSIVIRVGKKETDPTLLVKNNDRADIVVASETNVHSKNLKLSKNQARKNKQKEKNLLGSAAGSSENTAFDTSPSEEIGDLTMSGSEVTPLAAEELLANQMQPVINLERTTDVTESTTRCAEERSHDNVSDFFPSEAKRKKSGSIRKATTNFAGKSDEPVKDTSASLMVSQLLQQVAPKEDDADTGALDSEEADEVLDPHSVLISTSRRVAQALLPTVLFHQRVFLLKVSIFLPNGVRTALPLTRGWIKKEHPDSDFSALYLDKEGKDAEDNLDR</sequence>
<protein>
    <submittedName>
        <fullName evidence="2">Uncharacterized protein</fullName>
    </submittedName>
</protein>
<evidence type="ECO:0000313" key="2">
    <source>
        <dbReference type="EMBL" id="GAA0167670.1"/>
    </source>
</evidence>
<name>A0AAV3QVV2_LITER</name>
<feature type="region of interest" description="Disordered" evidence="1">
    <location>
        <begin position="1"/>
        <end position="24"/>
    </location>
</feature>
<dbReference type="AlphaFoldDB" id="A0AAV3QVV2"/>
<proteinExistence type="predicted"/>
<feature type="region of interest" description="Disordered" evidence="1">
    <location>
        <begin position="125"/>
        <end position="159"/>
    </location>
</feature>
<accession>A0AAV3QVV2</accession>
<comment type="caution">
    <text evidence="2">The sequence shown here is derived from an EMBL/GenBank/DDBJ whole genome shotgun (WGS) entry which is preliminary data.</text>
</comment>
<organism evidence="2 3">
    <name type="scientific">Lithospermum erythrorhizon</name>
    <name type="common">Purple gromwell</name>
    <name type="synonym">Lithospermum officinale var. erythrorhizon</name>
    <dbReference type="NCBI Taxonomy" id="34254"/>
    <lineage>
        <taxon>Eukaryota</taxon>
        <taxon>Viridiplantae</taxon>
        <taxon>Streptophyta</taxon>
        <taxon>Embryophyta</taxon>
        <taxon>Tracheophyta</taxon>
        <taxon>Spermatophyta</taxon>
        <taxon>Magnoliopsida</taxon>
        <taxon>eudicotyledons</taxon>
        <taxon>Gunneridae</taxon>
        <taxon>Pentapetalae</taxon>
        <taxon>asterids</taxon>
        <taxon>lamiids</taxon>
        <taxon>Boraginales</taxon>
        <taxon>Boraginaceae</taxon>
        <taxon>Boraginoideae</taxon>
        <taxon>Lithospermeae</taxon>
        <taxon>Lithospermum</taxon>
    </lineage>
</organism>
<reference evidence="2 3" key="1">
    <citation type="submission" date="2024-01" db="EMBL/GenBank/DDBJ databases">
        <title>The complete chloroplast genome sequence of Lithospermum erythrorhizon: insights into the phylogenetic relationship among Boraginaceae species and the maternal lineages of purple gromwells.</title>
        <authorList>
            <person name="Okada T."/>
            <person name="Watanabe K."/>
        </authorList>
    </citation>
    <scope>NUCLEOTIDE SEQUENCE [LARGE SCALE GENOMIC DNA]</scope>
</reference>